<feature type="domain" description="THAP-type" evidence="7">
    <location>
        <begin position="11"/>
        <end position="97"/>
    </location>
</feature>
<evidence type="ECO:0000259" key="7">
    <source>
        <dbReference type="PROSITE" id="PS50950"/>
    </source>
</evidence>
<keyword evidence="4 5" id="KW-0238">DNA-binding</keyword>
<dbReference type="SMART" id="SM00980">
    <property type="entry name" value="THAP"/>
    <property type="match status" value="1"/>
</dbReference>
<accession>A0AAV1Z5K2</accession>
<reference evidence="8 9" key="1">
    <citation type="submission" date="2024-04" db="EMBL/GenBank/DDBJ databases">
        <authorList>
            <person name="Rising A."/>
            <person name="Reimegard J."/>
            <person name="Sonavane S."/>
            <person name="Akerstrom W."/>
            <person name="Nylinder S."/>
            <person name="Hedman E."/>
            <person name="Kallberg Y."/>
        </authorList>
    </citation>
    <scope>NUCLEOTIDE SEQUENCE [LARGE SCALE GENOMIC DNA]</scope>
</reference>
<sequence length="179" mass="21098">MQNNYKKNFIMPNFCSAYGCTNSSNKQSCREKGISFHNFPLNDKDRLKIWLLKIRRKNYRPSFTDRLCSEHFTNADFEYQPFTNRRRLNKTAVPTKFCFTNTTETPAESKIPHEFGSEIVQHDTSDIETSSKKEKSIQTEDISINHLLTEIERLKTENAQLKTDVKKITEYLIQLFENQ</sequence>
<dbReference type="SUPFAM" id="SSF57716">
    <property type="entry name" value="Glucocorticoid receptor-like (DNA-binding domain)"/>
    <property type="match status" value="1"/>
</dbReference>
<feature type="coiled-coil region" evidence="6">
    <location>
        <begin position="144"/>
        <end position="171"/>
    </location>
</feature>
<dbReference type="InterPro" id="IPR006612">
    <property type="entry name" value="THAP_Znf"/>
</dbReference>
<protein>
    <recommendedName>
        <fullName evidence="7">THAP-type domain-containing protein</fullName>
    </recommendedName>
</protein>
<dbReference type="PROSITE" id="PS50950">
    <property type="entry name" value="ZF_THAP"/>
    <property type="match status" value="1"/>
</dbReference>
<keyword evidence="6" id="KW-0175">Coiled coil</keyword>
<keyword evidence="2 5" id="KW-0863">Zinc-finger</keyword>
<dbReference type="InterPro" id="IPR038441">
    <property type="entry name" value="THAP_Znf_sf"/>
</dbReference>
<gene>
    <name evidence="8" type="ORF">LARSCL_LOCUS3246</name>
</gene>
<dbReference type="GO" id="GO:0003677">
    <property type="term" value="F:DNA binding"/>
    <property type="evidence" value="ECO:0007669"/>
    <property type="project" value="UniProtKB-UniRule"/>
</dbReference>
<keyword evidence="1" id="KW-0479">Metal-binding</keyword>
<name>A0AAV1Z5K2_9ARAC</name>
<keyword evidence="9" id="KW-1185">Reference proteome</keyword>
<dbReference type="InterPro" id="IPR052224">
    <property type="entry name" value="THAP_domain_protein"/>
</dbReference>
<organism evidence="8 9">
    <name type="scientific">Larinioides sclopetarius</name>
    <dbReference type="NCBI Taxonomy" id="280406"/>
    <lineage>
        <taxon>Eukaryota</taxon>
        <taxon>Metazoa</taxon>
        <taxon>Ecdysozoa</taxon>
        <taxon>Arthropoda</taxon>
        <taxon>Chelicerata</taxon>
        <taxon>Arachnida</taxon>
        <taxon>Araneae</taxon>
        <taxon>Araneomorphae</taxon>
        <taxon>Entelegynae</taxon>
        <taxon>Araneoidea</taxon>
        <taxon>Araneidae</taxon>
        <taxon>Larinioides</taxon>
    </lineage>
</organism>
<proteinExistence type="predicted"/>
<evidence type="ECO:0000256" key="5">
    <source>
        <dbReference type="PROSITE-ProRule" id="PRU00309"/>
    </source>
</evidence>
<evidence type="ECO:0000256" key="1">
    <source>
        <dbReference type="ARBA" id="ARBA00022723"/>
    </source>
</evidence>
<dbReference type="PANTHER" id="PTHR46927:SF3">
    <property type="entry name" value="THAP-TYPE DOMAIN-CONTAINING PROTEIN"/>
    <property type="match status" value="1"/>
</dbReference>
<dbReference type="SMART" id="SM00692">
    <property type="entry name" value="DM3"/>
    <property type="match status" value="1"/>
</dbReference>
<dbReference type="PROSITE" id="PS51257">
    <property type="entry name" value="PROKAR_LIPOPROTEIN"/>
    <property type="match status" value="1"/>
</dbReference>
<dbReference type="PANTHER" id="PTHR46927">
    <property type="entry name" value="AGAP005574-PA"/>
    <property type="match status" value="1"/>
</dbReference>
<evidence type="ECO:0000256" key="2">
    <source>
        <dbReference type="ARBA" id="ARBA00022771"/>
    </source>
</evidence>
<evidence type="ECO:0000313" key="9">
    <source>
        <dbReference type="Proteomes" id="UP001497382"/>
    </source>
</evidence>
<dbReference type="Gene3D" id="6.20.210.20">
    <property type="entry name" value="THAP domain"/>
    <property type="match status" value="1"/>
</dbReference>
<evidence type="ECO:0000256" key="3">
    <source>
        <dbReference type="ARBA" id="ARBA00022833"/>
    </source>
</evidence>
<evidence type="ECO:0000256" key="4">
    <source>
        <dbReference type="ARBA" id="ARBA00023125"/>
    </source>
</evidence>
<evidence type="ECO:0000313" key="8">
    <source>
        <dbReference type="EMBL" id="CAL1266697.1"/>
    </source>
</evidence>
<evidence type="ECO:0000256" key="6">
    <source>
        <dbReference type="SAM" id="Coils"/>
    </source>
</evidence>
<dbReference type="AlphaFoldDB" id="A0AAV1Z5K2"/>
<dbReference type="Proteomes" id="UP001497382">
    <property type="component" value="Unassembled WGS sequence"/>
</dbReference>
<dbReference type="Pfam" id="PF05485">
    <property type="entry name" value="THAP"/>
    <property type="match status" value="1"/>
</dbReference>
<comment type="caution">
    <text evidence="8">The sequence shown here is derived from an EMBL/GenBank/DDBJ whole genome shotgun (WGS) entry which is preliminary data.</text>
</comment>
<keyword evidence="3" id="KW-0862">Zinc</keyword>
<dbReference type="GO" id="GO:0008270">
    <property type="term" value="F:zinc ion binding"/>
    <property type="evidence" value="ECO:0007669"/>
    <property type="project" value="UniProtKB-KW"/>
</dbReference>
<dbReference type="EMBL" id="CAXIEN010000024">
    <property type="protein sequence ID" value="CAL1266697.1"/>
    <property type="molecule type" value="Genomic_DNA"/>
</dbReference>